<dbReference type="SMART" id="SM00220">
    <property type="entry name" value="S_TKc"/>
    <property type="match status" value="1"/>
</dbReference>
<dbReference type="GO" id="GO:0007165">
    <property type="term" value="P:signal transduction"/>
    <property type="evidence" value="ECO:0007669"/>
    <property type="project" value="TreeGrafter"/>
</dbReference>
<keyword evidence="3" id="KW-0418">Kinase</keyword>
<dbReference type="InterPro" id="IPR011009">
    <property type="entry name" value="Kinase-like_dom_sf"/>
</dbReference>
<keyword evidence="10" id="KW-1185">Reference proteome</keyword>
<dbReference type="InterPro" id="IPR017441">
    <property type="entry name" value="Protein_kinase_ATP_BS"/>
</dbReference>
<evidence type="ECO:0000256" key="4">
    <source>
        <dbReference type="ARBA" id="ARBA00022840"/>
    </source>
</evidence>
<evidence type="ECO:0000259" key="8">
    <source>
        <dbReference type="PROSITE" id="PS50011"/>
    </source>
</evidence>
<dbReference type="PANTHER" id="PTHR48011">
    <property type="entry name" value="CCR4-NOT TRANSCRIPTIONAL COMPLEX SUBUNIT CAF120-RELATED"/>
    <property type="match status" value="1"/>
</dbReference>
<accession>A0AAV5FIF0</accession>
<proteinExistence type="inferred from homology"/>
<dbReference type="EMBL" id="BQKI01000085">
    <property type="protein sequence ID" value="GJN34742.1"/>
    <property type="molecule type" value="Genomic_DNA"/>
</dbReference>
<evidence type="ECO:0000313" key="9">
    <source>
        <dbReference type="EMBL" id="GJN34742.1"/>
    </source>
</evidence>
<evidence type="ECO:0000256" key="1">
    <source>
        <dbReference type="ARBA" id="ARBA00022679"/>
    </source>
</evidence>
<protein>
    <recommendedName>
        <fullName evidence="8">Protein kinase domain-containing protein</fullName>
    </recommendedName>
</protein>
<reference evidence="9" key="2">
    <citation type="submission" date="2021-12" db="EMBL/GenBank/DDBJ databases">
        <title>Resequencing data analysis of finger millet.</title>
        <authorList>
            <person name="Hatakeyama M."/>
            <person name="Aluri S."/>
            <person name="Balachadran M.T."/>
            <person name="Sivarajan S.R."/>
            <person name="Poveda L."/>
            <person name="Shimizu-Inatsugi R."/>
            <person name="Schlapbach R."/>
            <person name="Sreeman S.M."/>
            <person name="Shimizu K.K."/>
        </authorList>
    </citation>
    <scope>NUCLEOTIDE SEQUENCE</scope>
</reference>
<feature type="binding site" evidence="5">
    <location>
        <position position="35"/>
    </location>
    <ligand>
        <name>ATP</name>
        <dbReference type="ChEBI" id="CHEBI:30616"/>
    </ligand>
</feature>
<organism evidence="9 10">
    <name type="scientific">Eleusine coracana subsp. coracana</name>
    <dbReference type="NCBI Taxonomy" id="191504"/>
    <lineage>
        <taxon>Eukaryota</taxon>
        <taxon>Viridiplantae</taxon>
        <taxon>Streptophyta</taxon>
        <taxon>Embryophyta</taxon>
        <taxon>Tracheophyta</taxon>
        <taxon>Spermatophyta</taxon>
        <taxon>Magnoliopsida</taxon>
        <taxon>Liliopsida</taxon>
        <taxon>Poales</taxon>
        <taxon>Poaceae</taxon>
        <taxon>PACMAD clade</taxon>
        <taxon>Chloridoideae</taxon>
        <taxon>Cynodonteae</taxon>
        <taxon>Eleusininae</taxon>
        <taxon>Eleusine</taxon>
    </lineage>
</organism>
<keyword evidence="4 5" id="KW-0067">ATP-binding</keyword>
<name>A0AAV5FIF0_ELECO</name>
<evidence type="ECO:0000256" key="6">
    <source>
        <dbReference type="RuleBase" id="RU000304"/>
    </source>
</evidence>
<feature type="domain" description="Protein kinase" evidence="8">
    <location>
        <begin position="6"/>
        <end position="300"/>
    </location>
</feature>
<keyword evidence="2 5" id="KW-0547">Nucleotide-binding</keyword>
<dbReference type="Gene3D" id="1.10.510.10">
    <property type="entry name" value="Transferase(Phosphotransferase) domain 1"/>
    <property type="match status" value="1"/>
</dbReference>
<dbReference type="Pfam" id="PF00069">
    <property type="entry name" value="Pkinase"/>
    <property type="match status" value="1"/>
</dbReference>
<dbReference type="GO" id="GO:0005524">
    <property type="term" value="F:ATP binding"/>
    <property type="evidence" value="ECO:0007669"/>
    <property type="project" value="UniProtKB-UniRule"/>
</dbReference>
<evidence type="ECO:0000256" key="3">
    <source>
        <dbReference type="ARBA" id="ARBA00022777"/>
    </source>
</evidence>
<dbReference type="PROSITE" id="PS00108">
    <property type="entry name" value="PROTEIN_KINASE_ST"/>
    <property type="match status" value="1"/>
</dbReference>
<dbReference type="PROSITE" id="PS50011">
    <property type="entry name" value="PROTEIN_KINASE_DOM"/>
    <property type="match status" value="1"/>
</dbReference>
<dbReference type="InterPro" id="IPR008271">
    <property type="entry name" value="Ser/Thr_kinase_AS"/>
</dbReference>
<dbReference type="PANTHER" id="PTHR48011:SF24">
    <property type="entry name" value="PROTEIN KINASE DOMAIN-CONTAINING PROTEIN"/>
    <property type="match status" value="1"/>
</dbReference>
<comment type="caution">
    <text evidence="9">The sequence shown here is derived from an EMBL/GenBank/DDBJ whole genome shotgun (WGS) entry which is preliminary data.</text>
</comment>
<dbReference type="InterPro" id="IPR052751">
    <property type="entry name" value="Plant_MAPKKK"/>
</dbReference>
<dbReference type="SUPFAM" id="SSF56112">
    <property type="entry name" value="Protein kinase-like (PK-like)"/>
    <property type="match status" value="1"/>
</dbReference>
<sequence length="300" mass="31638">MSIGEWIRGPAIGRGSSATVSLAVDHRTGAVFAVKSVADAARAEELRREHSILQDLDSPHVVRCLGLVDCDLFLEHAAGGSLADEIKRLGAGVEEGLIRSRARDVLLGLAHAHAAGVVHCDVKARNVLLAADGRAVLADFGCARRIGISGGKVMGGTPMFMAPEAARGDEQGPAADIWALGCTVVEMATGGGAPWWPRFADPMAAMQHVAVSGEAPQWPRCNTWRTRRTFWAGVSAGTHGSGGRRSSCSGTRSWPPLLATPTILSQLSLGRRSRSCPRRASSTKRCGTTPRRASLPARAQ</sequence>
<evidence type="ECO:0000256" key="7">
    <source>
        <dbReference type="SAM" id="MobiDB-lite"/>
    </source>
</evidence>
<reference evidence="9" key="1">
    <citation type="journal article" date="2018" name="DNA Res.">
        <title>Multiple hybrid de novo genome assembly of finger millet, an orphan allotetraploid crop.</title>
        <authorList>
            <person name="Hatakeyama M."/>
            <person name="Aluri S."/>
            <person name="Balachadran M.T."/>
            <person name="Sivarajan S.R."/>
            <person name="Patrignani A."/>
            <person name="Gruter S."/>
            <person name="Poveda L."/>
            <person name="Shimizu-Inatsugi R."/>
            <person name="Baeten J."/>
            <person name="Francoijs K.J."/>
            <person name="Nataraja K.N."/>
            <person name="Reddy Y.A.N."/>
            <person name="Phadnis S."/>
            <person name="Ravikumar R.L."/>
            <person name="Schlapbach R."/>
            <person name="Sreeman S.M."/>
            <person name="Shimizu K.K."/>
        </authorList>
    </citation>
    <scope>NUCLEOTIDE SEQUENCE</scope>
</reference>
<dbReference type="PROSITE" id="PS00107">
    <property type="entry name" value="PROTEIN_KINASE_ATP"/>
    <property type="match status" value="1"/>
</dbReference>
<keyword evidence="1" id="KW-0808">Transferase</keyword>
<dbReference type="AlphaFoldDB" id="A0AAV5FIF0"/>
<evidence type="ECO:0000256" key="2">
    <source>
        <dbReference type="ARBA" id="ARBA00022741"/>
    </source>
</evidence>
<evidence type="ECO:0000313" key="10">
    <source>
        <dbReference type="Proteomes" id="UP001054889"/>
    </source>
</evidence>
<dbReference type="Proteomes" id="UP001054889">
    <property type="component" value="Unassembled WGS sequence"/>
</dbReference>
<comment type="similarity">
    <text evidence="6">Belongs to the protein kinase superfamily.</text>
</comment>
<dbReference type="Gene3D" id="3.30.200.20">
    <property type="entry name" value="Phosphorylase Kinase, domain 1"/>
    <property type="match status" value="1"/>
</dbReference>
<dbReference type="InterPro" id="IPR000719">
    <property type="entry name" value="Prot_kinase_dom"/>
</dbReference>
<dbReference type="CDD" id="cd06606">
    <property type="entry name" value="STKc_MAPKKK"/>
    <property type="match status" value="1"/>
</dbReference>
<gene>
    <name evidence="9" type="primary">gb23433</name>
    <name evidence="9" type="ORF">PR202_gb23433</name>
</gene>
<dbReference type="GO" id="GO:0004674">
    <property type="term" value="F:protein serine/threonine kinase activity"/>
    <property type="evidence" value="ECO:0007669"/>
    <property type="project" value="UniProtKB-KW"/>
</dbReference>
<evidence type="ECO:0000256" key="5">
    <source>
        <dbReference type="PROSITE-ProRule" id="PRU10141"/>
    </source>
</evidence>
<keyword evidence="6" id="KW-0723">Serine/threonine-protein kinase</keyword>
<feature type="region of interest" description="Disordered" evidence="7">
    <location>
        <begin position="269"/>
        <end position="300"/>
    </location>
</feature>